<evidence type="ECO:0000259" key="8">
    <source>
        <dbReference type="PROSITE" id="PS50011"/>
    </source>
</evidence>
<dbReference type="Gene3D" id="1.10.510.10">
    <property type="entry name" value="Transferase(Phosphotransferase) domain 1"/>
    <property type="match status" value="1"/>
</dbReference>
<keyword evidence="1 7" id="KW-0723">Serine/threonine-protein kinase</keyword>
<keyword evidence="5 6" id="KW-0067">ATP-binding</keyword>
<evidence type="ECO:0000256" key="1">
    <source>
        <dbReference type="ARBA" id="ARBA00022527"/>
    </source>
</evidence>
<evidence type="ECO:0000256" key="7">
    <source>
        <dbReference type="RuleBase" id="RU000304"/>
    </source>
</evidence>
<protein>
    <submittedName>
        <fullName evidence="10">cAMP-dependent protein kinase catalytic subunit gamma-like</fullName>
    </submittedName>
</protein>
<dbReference type="PROSITE" id="PS00108">
    <property type="entry name" value="PROTEIN_KINASE_ST"/>
    <property type="match status" value="1"/>
</dbReference>
<gene>
    <name evidence="10" type="primary">LOC100905325</name>
</gene>
<dbReference type="InterPro" id="IPR008271">
    <property type="entry name" value="Ser/Thr_kinase_AS"/>
</dbReference>
<dbReference type="KEGG" id="goe:100905325"/>
<evidence type="ECO:0000256" key="4">
    <source>
        <dbReference type="ARBA" id="ARBA00022777"/>
    </source>
</evidence>
<evidence type="ECO:0000256" key="2">
    <source>
        <dbReference type="ARBA" id="ARBA00022679"/>
    </source>
</evidence>
<evidence type="ECO:0000256" key="3">
    <source>
        <dbReference type="ARBA" id="ARBA00022741"/>
    </source>
</evidence>
<dbReference type="SMART" id="SM00220">
    <property type="entry name" value="S_TKc"/>
    <property type="match status" value="1"/>
</dbReference>
<evidence type="ECO:0000256" key="5">
    <source>
        <dbReference type="ARBA" id="ARBA00022840"/>
    </source>
</evidence>
<keyword evidence="3 6" id="KW-0547">Nucleotide-binding</keyword>
<sequence>MALKERIAANRCPRAKIKEFDINGYIGGGGYGAVVEAEWMKKKRLCVIKIQNKSHLVESKVTESVIREKKIQYACRSAFICRVRCSCQDWKNIYLVMDYALFGDLRKNFQEKKDFFTERAIKFCVAQVVLALEYLHASDILHRDLKLENILVFEDGYIKLSDFGSAKQVPGTTATFVGTVHYLPPEVIHQIPYRTGFDIWTLGVLIYVLFHRDFPFTEVSWSNARNFDAIQSGTLTFPGKRPMSEDAIDLTKQLLEREVSKRIGVARGGIKAIKRHPWFADINFIHIFRKEVPSDFGFKHVEAREMDPSILIPEVKMRDPFRDEFIEF</sequence>
<keyword evidence="9" id="KW-1185">Reference proteome</keyword>
<dbReference type="PROSITE" id="PS00107">
    <property type="entry name" value="PROTEIN_KINASE_ATP"/>
    <property type="match status" value="1"/>
</dbReference>
<organism evidence="9 10">
    <name type="scientific">Galendromus occidentalis</name>
    <name type="common">western predatory mite</name>
    <dbReference type="NCBI Taxonomy" id="34638"/>
    <lineage>
        <taxon>Eukaryota</taxon>
        <taxon>Metazoa</taxon>
        <taxon>Ecdysozoa</taxon>
        <taxon>Arthropoda</taxon>
        <taxon>Chelicerata</taxon>
        <taxon>Arachnida</taxon>
        <taxon>Acari</taxon>
        <taxon>Parasitiformes</taxon>
        <taxon>Mesostigmata</taxon>
        <taxon>Gamasina</taxon>
        <taxon>Phytoseioidea</taxon>
        <taxon>Phytoseiidae</taxon>
        <taxon>Typhlodrominae</taxon>
        <taxon>Galendromus</taxon>
    </lineage>
</organism>
<evidence type="ECO:0000313" key="9">
    <source>
        <dbReference type="Proteomes" id="UP000694867"/>
    </source>
</evidence>
<dbReference type="GeneID" id="100905325"/>
<feature type="binding site" evidence="6">
    <location>
        <position position="49"/>
    </location>
    <ligand>
        <name>ATP</name>
        <dbReference type="ChEBI" id="CHEBI:30616"/>
    </ligand>
</feature>
<comment type="similarity">
    <text evidence="7">Belongs to the protein kinase superfamily.</text>
</comment>
<dbReference type="PROSITE" id="PS50011">
    <property type="entry name" value="PROTEIN_KINASE_DOM"/>
    <property type="match status" value="1"/>
</dbReference>
<keyword evidence="4" id="KW-0418">Kinase</keyword>
<dbReference type="Gene3D" id="3.30.200.20">
    <property type="entry name" value="Phosphorylase Kinase, domain 1"/>
    <property type="match status" value="1"/>
</dbReference>
<dbReference type="InterPro" id="IPR000719">
    <property type="entry name" value="Prot_kinase_dom"/>
</dbReference>
<keyword evidence="2" id="KW-0808">Transferase</keyword>
<reference evidence="10" key="1">
    <citation type="submission" date="2025-08" db="UniProtKB">
        <authorList>
            <consortium name="RefSeq"/>
        </authorList>
    </citation>
    <scope>IDENTIFICATION</scope>
</reference>
<proteinExistence type="inferred from homology"/>
<dbReference type="GO" id="GO:0005524">
    <property type="term" value="F:ATP binding"/>
    <property type="evidence" value="ECO:0007669"/>
    <property type="project" value="UniProtKB-UniRule"/>
</dbReference>
<evidence type="ECO:0000256" key="6">
    <source>
        <dbReference type="PROSITE-ProRule" id="PRU10141"/>
    </source>
</evidence>
<dbReference type="Proteomes" id="UP000694867">
    <property type="component" value="Unplaced"/>
</dbReference>
<name>A0AAJ6QQG0_9ACAR</name>
<dbReference type="SUPFAM" id="SSF56112">
    <property type="entry name" value="Protein kinase-like (PK-like)"/>
    <property type="match status" value="1"/>
</dbReference>
<feature type="domain" description="Protein kinase" evidence="8">
    <location>
        <begin position="20"/>
        <end position="279"/>
    </location>
</feature>
<dbReference type="InterPro" id="IPR011009">
    <property type="entry name" value="Kinase-like_dom_sf"/>
</dbReference>
<dbReference type="GO" id="GO:0004690">
    <property type="term" value="F:cyclic nucleotide-dependent protein kinase activity"/>
    <property type="evidence" value="ECO:0007669"/>
    <property type="project" value="UniProtKB-ARBA"/>
</dbReference>
<accession>A0AAJ6QQG0</accession>
<dbReference type="RefSeq" id="XP_003740706.1">
    <property type="nucleotide sequence ID" value="XM_003740658.1"/>
</dbReference>
<dbReference type="PANTHER" id="PTHR24353">
    <property type="entry name" value="CYCLIC NUCLEOTIDE-DEPENDENT PROTEIN KINASE"/>
    <property type="match status" value="1"/>
</dbReference>
<evidence type="ECO:0000313" key="10">
    <source>
        <dbReference type="RefSeq" id="XP_003740706.1"/>
    </source>
</evidence>
<dbReference type="Pfam" id="PF00069">
    <property type="entry name" value="Pkinase"/>
    <property type="match status" value="1"/>
</dbReference>
<dbReference type="InterPro" id="IPR017441">
    <property type="entry name" value="Protein_kinase_ATP_BS"/>
</dbReference>
<dbReference type="AlphaFoldDB" id="A0AAJ6QQG0"/>